<evidence type="ECO:0008006" key="3">
    <source>
        <dbReference type="Google" id="ProtNLM"/>
    </source>
</evidence>
<evidence type="ECO:0000313" key="2">
    <source>
        <dbReference type="Proteomes" id="UP000198481"/>
    </source>
</evidence>
<dbReference type="EMBL" id="LT629762">
    <property type="protein sequence ID" value="SDS41832.1"/>
    <property type="molecule type" value="Genomic_DNA"/>
</dbReference>
<name>A0A1H1S1L0_9PSED</name>
<dbReference type="STRING" id="1148509.SAMN05216222_1415"/>
<proteinExistence type="predicted"/>
<evidence type="ECO:0000313" key="1">
    <source>
        <dbReference type="EMBL" id="SDS41832.1"/>
    </source>
</evidence>
<protein>
    <recommendedName>
        <fullName evidence="3">Phage tail protein</fullName>
    </recommendedName>
</protein>
<dbReference type="RefSeq" id="WP_092272501.1">
    <property type="nucleotide sequence ID" value="NZ_LT629762.1"/>
</dbReference>
<accession>A0A1H1S1L0</accession>
<reference evidence="1 2" key="1">
    <citation type="submission" date="2016-10" db="EMBL/GenBank/DDBJ databases">
        <authorList>
            <person name="de Groot N.N."/>
        </authorList>
    </citation>
    <scope>NUCLEOTIDE SEQUENCE [LARGE SCALE GENOMIC DNA]</scope>
    <source>
        <strain evidence="1 2">LMG 26867</strain>
    </source>
</reference>
<dbReference type="AlphaFoldDB" id="A0A1H1S1L0"/>
<dbReference type="Proteomes" id="UP000198481">
    <property type="component" value="Chromosome I"/>
</dbReference>
<organism evidence="1 2">
    <name type="scientific">Pseudomonas prosekii</name>
    <dbReference type="NCBI Taxonomy" id="1148509"/>
    <lineage>
        <taxon>Bacteria</taxon>
        <taxon>Pseudomonadati</taxon>
        <taxon>Pseudomonadota</taxon>
        <taxon>Gammaproteobacteria</taxon>
        <taxon>Pseudomonadales</taxon>
        <taxon>Pseudomonadaceae</taxon>
        <taxon>Pseudomonas</taxon>
    </lineage>
</organism>
<sequence>MNGIGGRTIAEAQENLTYPEFLVWMKFRQKRGSLHPGMRVETALARFQAFYANVKLPKDALRLHQEDFAPHMDPRVESLDEAVARWA</sequence>
<gene>
    <name evidence="1" type="ORF">SAMN05216222_1415</name>
</gene>